<evidence type="ECO:0000259" key="7">
    <source>
        <dbReference type="PROSITE" id="PS50929"/>
    </source>
</evidence>
<evidence type="ECO:0000256" key="4">
    <source>
        <dbReference type="ARBA" id="ARBA00023136"/>
    </source>
</evidence>
<keyword evidence="8" id="KW-0067">ATP-binding</keyword>
<feature type="transmembrane region" description="Helical" evidence="5">
    <location>
        <begin position="20"/>
        <end position="47"/>
    </location>
</feature>
<evidence type="ECO:0000256" key="3">
    <source>
        <dbReference type="ARBA" id="ARBA00022989"/>
    </source>
</evidence>
<feature type="transmembrane region" description="Helical" evidence="5">
    <location>
        <begin position="59"/>
        <end position="80"/>
    </location>
</feature>
<dbReference type="AlphaFoldDB" id="A0A9W6NYN3"/>
<gene>
    <name evidence="8" type="ORF">GCM10017577_58580</name>
</gene>
<dbReference type="GO" id="GO:0015421">
    <property type="term" value="F:ABC-type oligopeptide transporter activity"/>
    <property type="evidence" value="ECO:0007669"/>
    <property type="project" value="TreeGrafter"/>
</dbReference>
<evidence type="ECO:0000256" key="5">
    <source>
        <dbReference type="SAM" id="Phobius"/>
    </source>
</evidence>
<proteinExistence type="predicted"/>
<name>A0A9W6NYN3_9PSEU</name>
<feature type="domain" description="ABC transporter" evidence="6">
    <location>
        <begin position="329"/>
        <end position="560"/>
    </location>
</feature>
<feature type="transmembrane region" description="Helical" evidence="5">
    <location>
        <begin position="135"/>
        <end position="155"/>
    </location>
</feature>
<keyword evidence="3 5" id="KW-1133">Transmembrane helix</keyword>
<reference evidence="8" key="1">
    <citation type="journal article" date="2014" name="Int. J. Syst. Evol. Microbiol.">
        <title>Complete genome sequence of Corynebacterium casei LMG S-19264T (=DSM 44701T), isolated from a smear-ripened cheese.</title>
        <authorList>
            <consortium name="US DOE Joint Genome Institute (JGI-PGF)"/>
            <person name="Walter F."/>
            <person name="Albersmeier A."/>
            <person name="Kalinowski J."/>
            <person name="Ruckert C."/>
        </authorList>
    </citation>
    <scope>NUCLEOTIDE SEQUENCE</scope>
    <source>
        <strain evidence="8">VKM Ac-1069</strain>
    </source>
</reference>
<dbReference type="PROSITE" id="PS00211">
    <property type="entry name" value="ABC_TRANSPORTER_1"/>
    <property type="match status" value="1"/>
</dbReference>
<dbReference type="Gene3D" id="3.40.50.300">
    <property type="entry name" value="P-loop containing nucleotide triphosphate hydrolases"/>
    <property type="match status" value="1"/>
</dbReference>
<feature type="domain" description="ABC transmembrane type-1" evidence="7">
    <location>
        <begin position="23"/>
        <end position="304"/>
    </location>
</feature>
<dbReference type="SUPFAM" id="SSF52540">
    <property type="entry name" value="P-loop containing nucleoside triphosphate hydrolases"/>
    <property type="match status" value="1"/>
</dbReference>
<feature type="transmembrane region" description="Helical" evidence="5">
    <location>
        <begin position="275"/>
        <end position="298"/>
    </location>
</feature>
<dbReference type="PROSITE" id="PS50929">
    <property type="entry name" value="ABC_TM1F"/>
    <property type="match status" value="1"/>
</dbReference>
<dbReference type="InterPro" id="IPR017871">
    <property type="entry name" value="ABC_transporter-like_CS"/>
</dbReference>
<dbReference type="InterPro" id="IPR039421">
    <property type="entry name" value="Type_1_exporter"/>
</dbReference>
<comment type="caution">
    <text evidence="8">The sequence shown here is derived from an EMBL/GenBank/DDBJ whole genome shotgun (WGS) entry which is preliminary data.</text>
</comment>
<dbReference type="EMBL" id="BSFQ01000035">
    <property type="protein sequence ID" value="GLL14710.1"/>
    <property type="molecule type" value="Genomic_DNA"/>
</dbReference>
<dbReference type="GO" id="GO:0016887">
    <property type="term" value="F:ATP hydrolysis activity"/>
    <property type="evidence" value="ECO:0007669"/>
    <property type="project" value="InterPro"/>
</dbReference>
<dbReference type="InterPro" id="IPR027417">
    <property type="entry name" value="P-loop_NTPase"/>
</dbReference>
<feature type="transmembrane region" description="Helical" evidence="5">
    <location>
        <begin position="243"/>
        <end position="263"/>
    </location>
</feature>
<dbReference type="InterPro" id="IPR036640">
    <property type="entry name" value="ABC1_TM_sf"/>
</dbReference>
<keyword evidence="4 5" id="KW-0472">Membrane</keyword>
<protein>
    <submittedName>
        <fullName evidence="8">Multidrug ABC transporter ATP-binding protein</fullName>
    </submittedName>
</protein>
<dbReference type="PANTHER" id="PTHR43394">
    <property type="entry name" value="ATP-DEPENDENT PERMEASE MDL1, MITOCHONDRIAL"/>
    <property type="match status" value="1"/>
</dbReference>
<dbReference type="Pfam" id="PF00005">
    <property type="entry name" value="ABC_tran"/>
    <property type="match status" value="1"/>
</dbReference>
<dbReference type="PANTHER" id="PTHR43394:SF1">
    <property type="entry name" value="ATP-BINDING CASSETTE SUB-FAMILY B MEMBER 10, MITOCHONDRIAL"/>
    <property type="match status" value="1"/>
</dbReference>
<dbReference type="PROSITE" id="PS50893">
    <property type="entry name" value="ABC_TRANSPORTER_2"/>
    <property type="match status" value="1"/>
</dbReference>
<evidence type="ECO:0000256" key="1">
    <source>
        <dbReference type="ARBA" id="ARBA00004651"/>
    </source>
</evidence>
<dbReference type="Pfam" id="PF00664">
    <property type="entry name" value="ABC_membrane"/>
    <property type="match status" value="1"/>
</dbReference>
<dbReference type="SUPFAM" id="SSF90123">
    <property type="entry name" value="ABC transporter transmembrane region"/>
    <property type="match status" value="1"/>
</dbReference>
<evidence type="ECO:0000259" key="6">
    <source>
        <dbReference type="PROSITE" id="PS50893"/>
    </source>
</evidence>
<feature type="transmembrane region" description="Helical" evidence="5">
    <location>
        <begin position="161"/>
        <end position="179"/>
    </location>
</feature>
<evidence type="ECO:0000256" key="2">
    <source>
        <dbReference type="ARBA" id="ARBA00022692"/>
    </source>
</evidence>
<organism evidence="8 9">
    <name type="scientific">Pseudonocardia halophobica</name>
    <dbReference type="NCBI Taxonomy" id="29401"/>
    <lineage>
        <taxon>Bacteria</taxon>
        <taxon>Bacillati</taxon>
        <taxon>Actinomycetota</taxon>
        <taxon>Actinomycetes</taxon>
        <taxon>Pseudonocardiales</taxon>
        <taxon>Pseudonocardiaceae</taxon>
        <taxon>Pseudonocardia</taxon>
    </lineage>
</organism>
<evidence type="ECO:0000313" key="8">
    <source>
        <dbReference type="EMBL" id="GLL14710.1"/>
    </source>
</evidence>
<evidence type="ECO:0000313" key="9">
    <source>
        <dbReference type="Proteomes" id="UP001143463"/>
    </source>
</evidence>
<keyword evidence="9" id="KW-1185">Reference proteome</keyword>
<reference evidence="8" key="2">
    <citation type="submission" date="2023-01" db="EMBL/GenBank/DDBJ databases">
        <authorList>
            <person name="Sun Q."/>
            <person name="Evtushenko L."/>
        </authorList>
    </citation>
    <scope>NUCLEOTIDE SEQUENCE</scope>
    <source>
        <strain evidence="8">VKM Ac-1069</strain>
    </source>
</reference>
<keyword evidence="8" id="KW-0547">Nucleotide-binding</keyword>
<keyword evidence="2 5" id="KW-0812">Transmembrane</keyword>
<sequence length="560" mass="57397">MTGEITGRSVRWGAIRAERWHVLAAVLLLCGHQAGEALVPVLVGVVIDQGVAGGDLRAMLLWLLVLGLDFLFLSNCYRFGARRARHAERHTDRRLRLRIADRVLDPRGGAESGRLPGALASVATSDTQRVAGLGFGLPLLLAQGTALVVAAVALLRISLPLGLLILLGTPPLLLLLHLLGRPLEKRSGPEQERAAQASGVAADLVAGIRVLKGIGAGPAAVHRYTGTSRAALRATLRATGSQAWFQGAVLLLNGLFLALVALVGGRLALAGELSVGGLVAAVGLAQFLVGPLETIGFVNARLAQARASSERIAEVLSAPPAVAPGDRPVPEDSPGALTVRGLRAGPLTGLDLDVPAGELVGVVADPAAATALLAALARETDPEEGSVELDRVPLGAYPPEQARAVVLVAAHEAALFAGTVADNVRAGGPGDPAAALAAAGADQVVESLPEGADTAVTEQGRSLSGGQRQRVALARALVADAPVLVLHDPTTAVDTVTEARIAEGLRLLRAGRTTLLLTTSPTLLAVADRVVVVDEGRVRAEGTHADLLAGDPAYRGLVLA</sequence>
<dbReference type="InterPro" id="IPR011527">
    <property type="entry name" value="ABC1_TM_dom"/>
</dbReference>
<dbReference type="Gene3D" id="1.20.1560.10">
    <property type="entry name" value="ABC transporter type 1, transmembrane domain"/>
    <property type="match status" value="1"/>
</dbReference>
<comment type="subcellular location">
    <subcellularLocation>
        <location evidence="1">Cell membrane</location>
        <topology evidence="1">Multi-pass membrane protein</topology>
    </subcellularLocation>
</comment>
<accession>A0A9W6NYN3</accession>
<dbReference type="InterPro" id="IPR003439">
    <property type="entry name" value="ABC_transporter-like_ATP-bd"/>
</dbReference>
<dbReference type="GO" id="GO:0005886">
    <property type="term" value="C:plasma membrane"/>
    <property type="evidence" value="ECO:0007669"/>
    <property type="project" value="UniProtKB-SubCell"/>
</dbReference>
<dbReference type="RefSeq" id="WP_037051150.1">
    <property type="nucleotide sequence ID" value="NZ_BAAAUZ010000014.1"/>
</dbReference>
<dbReference type="Proteomes" id="UP001143463">
    <property type="component" value="Unassembled WGS sequence"/>
</dbReference>
<dbReference type="GO" id="GO:0005524">
    <property type="term" value="F:ATP binding"/>
    <property type="evidence" value="ECO:0007669"/>
    <property type="project" value="UniProtKB-KW"/>
</dbReference>